<organism evidence="6 7">
    <name type="scientific">Lunasporangiospora selenospora</name>
    <dbReference type="NCBI Taxonomy" id="979761"/>
    <lineage>
        <taxon>Eukaryota</taxon>
        <taxon>Fungi</taxon>
        <taxon>Fungi incertae sedis</taxon>
        <taxon>Mucoromycota</taxon>
        <taxon>Mortierellomycotina</taxon>
        <taxon>Mortierellomycetes</taxon>
        <taxon>Mortierellales</taxon>
        <taxon>Mortierellaceae</taxon>
        <taxon>Lunasporangiospora</taxon>
    </lineage>
</organism>
<feature type="transmembrane region" description="Helical" evidence="4">
    <location>
        <begin position="247"/>
        <end position="269"/>
    </location>
</feature>
<gene>
    <name evidence="6" type="ORF">BGW38_005326</name>
</gene>
<dbReference type="AlphaFoldDB" id="A0A9P6KHC0"/>
<feature type="transmembrane region" description="Helical" evidence="4">
    <location>
        <begin position="122"/>
        <end position="142"/>
    </location>
</feature>
<feature type="transmembrane region" description="Helical" evidence="4">
    <location>
        <begin position="157"/>
        <end position="175"/>
    </location>
</feature>
<keyword evidence="4" id="KW-0812">Transmembrane</keyword>
<dbReference type="Proteomes" id="UP000780801">
    <property type="component" value="Unassembled WGS sequence"/>
</dbReference>
<keyword evidence="7" id="KW-1185">Reference proteome</keyword>
<protein>
    <recommendedName>
        <fullName evidence="5">Major facilitator superfamily (MFS) profile domain-containing protein</fullName>
    </recommendedName>
</protein>
<dbReference type="InterPro" id="IPR050327">
    <property type="entry name" value="Proton-linked_MCT"/>
</dbReference>
<feature type="transmembrane region" description="Helical" evidence="4">
    <location>
        <begin position="187"/>
        <end position="206"/>
    </location>
</feature>
<evidence type="ECO:0000313" key="6">
    <source>
        <dbReference type="EMBL" id="KAF9584742.1"/>
    </source>
</evidence>
<dbReference type="GO" id="GO:0016020">
    <property type="term" value="C:membrane"/>
    <property type="evidence" value="ECO:0007669"/>
    <property type="project" value="UniProtKB-SubCell"/>
</dbReference>
<dbReference type="InterPro" id="IPR020846">
    <property type="entry name" value="MFS_dom"/>
</dbReference>
<evidence type="ECO:0000256" key="1">
    <source>
        <dbReference type="ARBA" id="ARBA00004141"/>
    </source>
</evidence>
<accession>A0A9P6KHC0</accession>
<dbReference type="PANTHER" id="PTHR11360:SF284">
    <property type="entry name" value="EG:103B4.3 PROTEIN-RELATED"/>
    <property type="match status" value="1"/>
</dbReference>
<proteinExistence type="inferred from homology"/>
<dbReference type="PANTHER" id="PTHR11360">
    <property type="entry name" value="MONOCARBOXYLATE TRANSPORTER"/>
    <property type="match status" value="1"/>
</dbReference>
<keyword evidence="4" id="KW-0472">Membrane</keyword>
<feature type="compositionally biased region" description="Polar residues" evidence="3">
    <location>
        <begin position="22"/>
        <end position="61"/>
    </location>
</feature>
<reference evidence="6" key="1">
    <citation type="journal article" date="2020" name="Fungal Divers.">
        <title>Resolving the Mortierellaceae phylogeny through synthesis of multi-gene phylogenetics and phylogenomics.</title>
        <authorList>
            <person name="Vandepol N."/>
            <person name="Liber J."/>
            <person name="Desiro A."/>
            <person name="Na H."/>
            <person name="Kennedy M."/>
            <person name="Barry K."/>
            <person name="Grigoriev I.V."/>
            <person name="Miller A.N."/>
            <person name="O'Donnell K."/>
            <person name="Stajich J.E."/>
            <person name="Bonito G."/>
        </authorList>
    </citation>
    <scope>NUCLEOTIDE SEQUENCE</scope>
    <source>
        <strain evidence="6">KOD1015</strain>
    </source>
</reference>
<dbReference type="OrthoDB" id="2213137at2759"/>
<evidence type="ECO:0000259" key="5">
    <source>
        <dbReference type="PROSITE" id="PS50850"/>
    </source>
</evidence>
<evidence type="ECO:0000256" key="2">
    <source>
        <dbReference type="ARBA" id="ARBA00006727"/>
    </source>
</evidence>
<keyword evidence="4" id="KW-1133">Transmembrane helix</keyword>
<feature type="domain" description="Major facilitator superfamily (MFS) profile" evidence="5">
    <location>
        <begin position="121"/>
        <end position="322"/>
    </location>
</feature>
<comment type="subcellular location">
    <subcellularLocation>
        <location evidence="1">Membrane</location>
        <topology evidence="1">Multi-pass membrane protein</topology>
    </subcellularLocation>
</comment>
<feature type="transmembrane region" description="Helical" evidence="4">
    <location>
        <begin position="212"/>
        <end position="235"/>
    </location>
</feature>
<evidence type="ECO:0000256" key="3">
    <source>
        <dbReference type="SAM" id="MobiDB-lite"/>
    </source>
</evidence>
<dbReference type="SUPFAM" id="SSF103473">
    <property type="entry name" value="MFS general substrate transporter"/>
    <property type="match status" value="1"/>
</dbReference>
<dbReference type="InterPro" id="IPR011701">
    <property type="entry name" value="MFS"/>
</dbReference>
<dbReference type="GO" id="GO:0022857">
    <property type="term" value="F:transmembrane transporter activity"/>
    <property type="evidence" value="ECO:0007669"/>
    <property type="project" value="InterPro"/>
</dbReference>
<sequence length="322" mass="34452">MIPERQDSDIDQCPPPFETQHQDCGSNKSLVSSSEDISGSVMQGTNGLNSNSEIEAVSQVNPDRGDPNSLEAGTPGRLSNSNSDATVENVENGGSIDKSREQAAAKRPSFFQSIRIFKDPQFLSLTLAELAASIGYLIPLYYMQTYAIFIGLTPEKGALILGISNGAAFVGRIVLGLIADRVSNTRTLMFCVWMTAFSVTVLWSIAKSFGTLLLMGITFNMFAGAYVSLVPVAVAESFGTKEIASMIGLMYAAGGIAIWVGSPLAGFILDSTLPNLSYTPVIITAGISMISGAIFVTSWAYFHRRAERIEEVATRVNTSCSP</sequence>
<feature type="transmembrane region" description="Helical" evidence="4">
    <location>
        <begin position="281"/>
        <end position="302"/>
    </location>
</feature>
<dbReference type="Gene3D" id="1.20.1250.20">
    <property type="entry name" value="MFS general substrate transporter like domains"/>
    <property type="match status" value="1"/>
</dbReference>
<evidence type="ECO:0000256" key="4">
    <source>
        <dbReference type="SAM" id="Phobius"/>
    </source>
</evidence>
<feature type="compositionally biased region" description="Polar residues" evidence="3">
    <location>
        <begin position="77"/>
        <end position="86"/>
    </location>
</feature>
<feature type="region of interest" description="Disordered" evidence="3">
    <location>
        <begin position="1"/>
        <end position="101"/>
    </location>
</feature>
<dbReference type="Pfam" id="PF07690">
    <property type="entry name" value="MFS_1"/>
    <property type="match status" value="1"/>
</dbReference>
<dbReference type="InterPro" id="IPR036259">
    <property type="entry name" value="MFS_trans_sf"/>
</dbReference>
<dbReference type="EMBL" id="JAABOA010000338">
    <property type="protein sequence ID" value="KAF9584742.1"/>
    <property type="molecule type" value="Genomic_DNA"/>
</dbReference>
<evidence type="ECO:0000313" key="7">
    <source>
        <dbReference type="Proteomes" id="UP000780801"/>
    </source>
</evidence>
<name>A0A9P6KHC0_9FUNG</name>
<comment type="similarity">
    <text evidence="2">Belongs to the major facilitator superfamily. Monocarboxylate porter (TC 2.A.1.13) family.</text>
</comment>
<dbReference type="PROSITE" id="PS50850">
    <property type="entry name" value="MFS"/>
    <property type="match status" value="1"/>
</dbReference>
<comment type="caution">
    <text evidence="6">The sequence shown here is derived from an EMBL/GenBank/DDBJ whole genome shotgun (WGS) entry which is preliminary data.</text>
</comment>